<accession>A0A737C3P0</accession>
<evidence type="ECO:0000313" key="1">
    <source>
        <dbReference type="EMBL" id="HAE8121024.1"/>
    </source>
</evidence>
<gene>
    <name evidence="1" type="ORF">G4Q37_003096</name>
</gene>
<protein>
    <submittedName>
        <fullName evidence="1">Uncharacterized protein</fullName>
    </submittedName>
</protein>
<reference evidence="1" key="2">
    <citation type="submission" date="2018-07" db="EMBL/GenBank/DDBJ databases">
        <authorList>
            <consortium name="NCBI Pathogen Detection Project"/>
        </authorList>
    </citation>
    <scope>NUCLEOTIDE SEQUENCE</scope>
    <source>
        <strain evidence="1">98-84</strain>
    </source>
</reference>
<comment type="caution">
    <text evidence="1">The sequence shown here is derived from an EMBL/GenBank/DDBJ whole genome shotgun (WGS) entry which is preliminary data.</text>
</comment>
<name>A0A737C3P0_SALER</name>
<sequence length="50" mass="5732">MAHHSIITSLKFITKSFRSGGKKRRAVGYFLLATRRFKTLTVLANLYFIA</sequence>
<dbReference type="EMBL" id="DAATDE010000023">
    <property type="protein sequence ID" value="HAE8121024.1"/>
    <property type="molecule type" value="Genomic_DNA"/>
</dbReference>
<proteinExistence type="predicted"/>
<reference evidence="1" key="1">
    <citation type="journal article" date="2018" name="Genome Biol.">
        <title>SKESA: strategic k-mer extension for scrupulous assemblies.</title>
        <authorList>
            <person name="Souvorov A."/>
            <person name="Agarwala R."/>
            <person name="Lipman D.J."/>
        </authorList>
    </citation>
    <scope>NUCLEOTIDE SEQUENCE</scope>
    <source>
        <strain evidence="1">98-84</strain>
    </source>
</reference>
<organism evidence="1">
    <name type="scientific">Salmonella enterica subsp. arizonae serovar 18:z4,z32:-</name>
    <dbReference type="NCBI Taxonomy" id="1967581"/>
    <lineage>
        <taxon>Bacteria</taxon>
        <taxon>Pseudomonadati</taxon>
        <taxon>Pseudomonadota</taxon>
        <taxon>Gammaproteobacteria</taxon>
        <taxon>Enterobacterales</taxon>
        <taxon>Enterobacteriaceae</taxon>
        <taxon>Salmonella</taxon>
    </lineage>
</organism>
<dbReference type="AlphaFoldDB" id="A0A737C3P0"/>